<gene>
    <name evidence="1" type="ORF">BCR33DRAFT_725639</name>
</gene>
<feature type="non-terminal residue" evidence="1">
    <location>
        <position position="58"/>
    </location>
</feature>
<evidence type="ECO:0000313" key="1">
    <source>
        <dbReference type="EMBL" id="ORY27297.1"/>
    </source>
</evidence>
<proteinExistence type="predicted"/>
<sequence length="58" mass="6707">MIDKCEYIGLKGHDTARNNEEFAALIRKKLKIESILHSFRFGFRRCALSIPAPSLMIR</sequence>
<evidence type="ECO:0000313" key="2">
    <source>
        <dbReference type="Proteomes" id="UP000193642"/>
    </source>
</evidence>
<dbReference type="EMBL" id="MCGO01000103">
    <property type="protein sequence ID" value="ORY27297.1"/>
    <property type="molecule type" value="Genomic_DNA"/>
</dbReference>
<protein>
    <submittedName>
        <fullName evidence="1">Uncharacterized protein</fullName>
    </submittedName>
</protein>
<accession>A0A1Y2AYI7</accession>
<dbReference type="Proteomes" id="UP000193642">
    <property type="component" value="Unassembled WGS sequence"/>
</dbReference>
<keyword evidence="2" id="KW-1185">Reference proteome</keyword>
<reference evidence="1 2" key="1">
    <citation type="submission" date="2016-07" db="EMBL/GenBank/DDBJ databases">
        <title>Pervasive Adenine N6-methylation of Active Genes in Fungi.</title>
        <authorList>
            <consortium name="DOE Joint Genome Institute"/>
            <person name="Mondo S.J."/>
            <person name="Dannebaum R.O."/>
            <person name="Kuo R.C."/>
            <person name="Labutti K."/>
            <person name="Haridas S."/>
            <person name="Kuo A."/>
            <person name="Salamov A."/>
            <person name="Ahrendt S.R."/>
            <person name="Lipzen A."/>
            <person name="Sullivan W."/>
            <person name="Andreopoulos W.B."/>
            <person name="Clum A."/>
            <person name="Lindquist E."/>
            <person name="Daum C."/>
            <person name="Ramamoorthy G.K."/>
            <person name="Gryganskyi A."/>
            <person name="Culley D."/>
            <person name="Magnuson J.K."/>
            <person name="James T.Y."/>
            <person name="O'Malley M.A."/>
            <person name="Stajich J.E."/>
            <person name="Spatafora J.W."/>
            <person name="Visel A."/>
            <person name="Grigoriev I.V."/>
        </authorList>
    </citation>
    <scope>NUCLEOTIDE SEQUENCE [LARGE SCALE GENOMIC DNA]</scope>
    <source>
        <strain evidence="1 2">JEL800</strain>
    </source>
</reference>
<organism evidence="1 2">
    <name type="scientific">Rhizoclosmatium globosum</name>
    <dbReference type="NCBI Taxonomy" id="329046"/>
    <lineage>
        <taxon>Eukaryota</taxon>
        <taxon>Fungi</taxon>
        <taxon>Fungi incertae sedis</taxon>
        <taxon>Chytridiomycota</taxon>
        <taxon>Chytridiomycota incertae sedis</taxon>
        <taxon>Chytridiomycetes</taxon>
        <taxon>Chytridiales</taxon>
        <taxon>Chytriomycetaceae</taxon>
        <taxon>Rhizoclosmatium</taxon>
    </lineage>
</organism>
<dbReference type="AlphaFoldDB" id="A0A1Y2AYI7"/>
<name>A0A1Y2AYI7_9FUNG</name>
<comment type="caution">
    <text evidence="1">The sequence shown here is derived from an EMBL/GenBank/DDBJ whole genome shotgun (WGS) entry which is preliminary data.</text>
</comment>